<dbReference type="InterPro" id="IPR014001">
    <property type="entry name" value="Helicase_ATP-bd"/>
</dbReference>
<dbReference type="CDD" id="cd01038">
    <property type="entry name" value="Endonuclease_DUF559"/>
    <property type="match status" value="1"/>
</dbReference>
<dbReference type="InterPro" id="IPR055180">
    <property type="entry name" value="HsdR_RecA-like_helicase_dom_2"/>
</dbReference>
<keyword evidence="9 10" id="KW-0238">DNA-binding</keyword>
<dbReference type="KEGG" id="nwr:E3U44_13775"/>
<protein>
    <recommendedName>
        <fullName evidence="10">Type I restriction enzyme endonuclease subunit</fullName>
        <shortName evidence="10">R protein</shortName>
        <ecNumber evidence="10">3.1.21.3</ecNumber>
    </recommendedName>
</protein>
<dbReference type="InterPro" id="IPR011335">
    <property type="entry name" value="Restrct_endonuc-II-like"/>
</dbReference>
<evidence type="ECO:0000259" key="12">
    <source>
        <dbReference type="PROSITE" id="PS51192"/>
    </source>
</evidence>
<dbReference type="Pfam" id="PF18766">
    <property type="entry name" value="SWI2_SNF2"/>
    <property type="match status" value="1"/>
</dbReference>
<dbReference type="Pfam" id="PF04480">
    <property type="entry name" value="DUF559"/>
    <property type="match status" value="1"/>
</dbReference>
<dbReference type="EC" id="3.1.21.3" evidence="10"/>
<gene>
    <name evidence="13" type="ORF">E3U44_13775</name>
</gene>
<evidence type="ECO:0000256" key="8">
    <source>
        <dbReference type="ARBA" id="ARBA00022840"/>
    </source>
</evidence>
<reference evidence="13 14" key="1">
    <citation type="submission" date="2019-03" db="EMBL/GenBank/DDBJ databases">
        <title>The genome sequence of Nitrosococcus wardiae strain D1FHST reveals the archetypal metabolic capacity of ammonia-oxidizing Gammaproteobacteria.</title>
        <authorList>
            <person name="Wang L."/>
            <person name="Lim C.K."/>
            <person name="Hanson T.E."/>
            <person name="Dang H."/>
            <person name="Klotz M.G."/>
        </authorList>
    </citation>
    <scope>NUCLEOTIDE SEQUENCE [LARGE SCALE GENOMIC DNA]</scope>
    <source>
        <strain evidence="13 14">D1FHS</strain>
    </source>
</reference>
<feature type="domain" description="Helicase ATP-binding" evidence="12">
    <location>
        <begin position="479"/>
        <end position="644"/>
    </location>
</feature>
<keyword evidence="6" id="KW-0255">Endonuclease</keyword>
<evidence type="ECO:0000256" key="4">
    <source>
        <dbReference type="ARBA" id="ARBA00022741"/>
    </source>
</evidence>
<evidence type="ECO:0000256" key="7">
    <source>
        <dbReference type="ARBA" id="ARBA00022801"/>
    </source>
</evidence>
<name>A0A4V1AW55_9GAMM</name>
<dbReference type="SUPFAM" id="SSF52540">
    <property type="entry name" value="P-loop containing nucleoside triphosphate hydrolases"/>
    <property type="match status" value="1"/>
</dbReference>
<dbReference type="PANTHER" id="PTHR30195">
    <property type="entry name" value="TYPE I SITE-SPECIFIC DEOXYRIBONUCLEASE PROTEIN SUBUNIT M AND R"/>
    <property type="match status" value="1"/>
</dbReference>
<dbReference type="Pfam" id="PF11867">
    <property type="entry name" value="T1RH-like_C"/>
    <property type="match status" value="1"/>
</dbReference>
<dbReference type="GO" id="GO:0009307">
    <property type="term" value="P:DNA restriction-modification system"/>
    <property type="evidence" value="ECO:0007669"/>
    <property type="project" value="UniProtKB-KW"/>
</dbReference>
<dbReference type="InterPro" id="IPR021810">
    <property type="entry name" value="T1RH-like_C"/>
</dbReference>
<feature type="region of interest" description="Disordered" evidence="11">
    <location>
        <begin position="449"/>
        <end position="479"/>
    </location>
</feature>
<evidence type="ECO:0000256" key="3">
    <source>
        <dbReference type="ARBA" id="ARBA00022722"/>
    </source>
</evidence>
<evidence type="ECO:0000256" key="5">
    <source>
        <dbReference type="ARBA" id="ARBA00022747"/>
    </source>
</evidence>
<evidence type="ECO:0000313" key="14">
    <source>
        <dbReference type="Proteomes" id="UP000294325"/>
    </source>
</evidence>
<comment type="catalytic activity">
    <reaction evidence="1 10">
        <text>Endonucleolytic cleavage of DNA to give random double-stranded fragments with terminal 5'-phosphates, ATP is simultaneously hydrolyzed.</text>
        <dbReference type="EC" id="3.1.21.3"/>
    </reaction>
</comment>
<dbReference type="InterPro" id="IPR004473">
    <property type="entry name" value="Restrct_endonuc_typeI_HsdR"/>
</dbReference>
<dbReference type="CDD" id="cd22332">
    <property type="entry name" value="HsdR_N"/>
    <property type="match status" value="1"/>
</dbReference>
<dbReference type="REBASE" id="309736">
    <property type="entry name" value="NwaD1FHSORF13790P"/>
</dbReference>
<dbReference type="Pfam" id="PF22679">
    <property type="entry name" value="T1R_D3-like"/>
    <property type="match status" value="1"/>
</dbReference>
<dbReference type="Gene3D" id="3.40.960.10">
    <property type="entry name" value="VSR Endonuclease"/>
    <property type="match status" value="1"/>
</dbReference>
<dbReference type="Pfam" id="PF04313">
    <property type="entry name" value="HSDR_N"/>
    <property type="match status" value="1"/>
</dbReference>
<dbReference type="InterPro" id="IPR007409">
    <property type="entry name" value="Restrct_endonuc_type1_HsdR_N"/>
</dbReference>
<dbReference type="PANTHER" id="PTHR30195:SF15">
    <property type="entry name" value="TYPE I RESTRICTION ENZYME HINDI ENDONUCLEASE SUBUNIT"/>
    <property type="match status" value="1"/>
</dbReference>
<evidence type="ECO:0000256" key="11">
    <source>
        <dbReference type="SAM" id="MobiDB-lite"/>
    </source>
</evidence>
<evidence type="ECO:0000256" key="2">
    <source>
        <dbReference type="ARBA" id="ARBA00008598"/>
    </source>
</evidence>
<keyword evidence="7 10" id="KW-0378">Hydrolase</keyword>
<keyword evidence="8 10" id="KW-0067">ATP-binding</keyword>
<comment type="similarity">
    <text evidence="2 10">Belongs to the HsdR family.</text>
</comment>
<dbReference type="Gene3D" id="3.90.1570.50">
    <property type="match status" value="1"/>
</dbReference>
<dbReference type="InterPro" id="IPR007569">
    <property type="entry name" value="DUF559"/>
</dbReference>
<dbReference type="RefSeq" id="WP_134358714.1">
    <property type="nucleotide sequence ID" value="NZ_CP038033.1"/>
</dbReference>
<keyword evidence="5 10" id="KW-0680">Restriction system</keyword>
<dbReference type="PROSITE" id="PS51192">
    <property type="entry name" value="HELICASE_ATP_BIND_1"/>
    <property type="match status" value="1"/>
</dbReference>
<evidence type="ECO:0000256" key="1">
    <source>
        <dbReference type="ARBA" id="ARBA00000851"/>
    </source>
</evidence>
<dbReference type="InterPro" id="IPR051268">
    <property type="entry name" value="Type-I_R_enzyme_R_subunit"/>
</dbReference>
<dbReference type="Gene3D" id="3.40.50.300">
    <property type="entry name" value="P-loop containing nucleotide triphosphate hydrolases"/>
    <property type="match status" value="2"/>
</dbReference>
<keyword evidence="14" id="KW-1185">Reference proteome</keyword>
<dbReference type="EMBL" id="CP038033">
    <property type="protein sequence ID" value="QBQ55455.1"/>
    <property type="molecule type" value="Genomic_DNA"/>
</dbReference>
<dbReference type="AlphaFoldDB" id="A0A4V1AW55"/>
<dbReference type="SUPFAM" id="SSF52980">
    <property type="entry name" value="Restriction endonuclease-like"/>
    <property type="match status" value="1"/>
</dbReference>
<dbReference type="OrthoDB" id="9758243at2"/>
<dbReference type="InterPro" id="IPR027417">
    <property type="entry name" value="P-loop_NTPase"/>
</dbReference>
<dbReference type="NCBIfam" id="TIGR00348">
    <property type="entry name" value="hsdR"/>
    <property type="match status" value="1"/>
</dbReference>
<proteinExistence type="inferred from homology"/>
<dbReference type="CDD" id="cd18800">
    <property type="entry name" value="SF2_C_EcoR124I-like"/>
    <property type="match status" value="1"/>
</dbReference>
<dbReference type="GO" id="GO:0005524">
    <property type="term" value="F:ATP binding"/>
    <property type="evidence" value="ECO:0007669"/>
    <property type="project" value="UniProtKB-KW"/>
</dbReference>
<dbReference type="GO" id="GO:0009035">
    <property type="term" value="F:type I site-specific deoxyribonuclease activity"/>
    <property type="evidence" value="ECO:0007669"/>
    <property type="project" value="UniProtKB-EC"/>
</dbReference>
<comment type="subunit">
    <text evidence="10">The type I restriction/modification system is composed of three polypeptides R, M and S.</text>
</comment>
<accession>A0A4V1AW55</accession>
<organism evidence="13 14">
    <name type="scientific">Nitrosococcus wardiae</name>
    <dbReference type="NCBI Taxonomy" id="1814290"/>
    <lineage>
        <taxon>Bacteria</taxon>
        <taxon>Pseudomonadati</taxon>
        <taxon>Pseudomonadota</taxon>
        <taxon>Gammaproteobacteria</taxon>
        <taxon>Chromatiales</taxon>
        <taxon>Chromatiaceae</taxon>
        <taxon>Nitrosococcus</taxon>
    </lineage>
</organism>
<evidence type="ECO:0000256" key="9">
    <source>
        <dbReference type="ARBA" id="ARBA00023125"/>
    </source>
</evidence>
<dbReference type="GO" id="GO:0003677">
    <property type="term" value="F:DNA binding"/>
    <property type="evidence" value="ECO:0007669"/>
    <property type="project" value="UniProtKB-KW"/>
</dbReference>
<dbReference type="InterPro" id="IPR047216">
    <property type="entry name" value="Endonuclease_DUF559_bact"/>
</dbReference>
<comment type="function">
    <text evidence="10">Subunit R is required for both nuclease and ATPase activities, but not for modification.</text>
</comment>
<keyword evidence="4 10" id="KW-0547">Nucleotide-binding</keyword>
<evidence type="ECO:0000313" key="13">
    <source>
        <dbReference type="EMBL" id="QBQ55455.1"/>
    </source>
</evidence>
<dbReference type="Proteomes" id="UP000294325">
    <property type="component" value="Chromosome"/>
</dbReference>
<sequence length="1266" mass="146443">MPNFLSEDNIEQAMVQRLQHLYGYDVLDCYTSDAADLNDGSQRADKREVILRDRLKAAAVRLNPEIPEAAIDDALDQVCDQRQAMATMVANRELDSLIRDGVRVEFKDSEGRNRKERVKLIDFEAPENNHFLAVTQLWIQSTGAAAKAGYRRPDILLYINGLPLVFIELKNSNVKLRSAYDDNLTNYKADIPQLFLTNVFCVFSNGLETRLGSLSAEWEHFFHWLRPEDEKEKIRREQIREQGTSSERFLQGLCAKDKLLDYVENFVIYHKGTQKIIAQNHQFLGVNRAFRVFVERRGWLEQQKGLADKEPLTPALSQGEREKTGAHYRAGYDFSGLVTRARELRQRQTPAEDVLWQLLRNRQFLGLKFRRQHQLGDFIADFYCDEHKLVVEVDGSIHATVEKTQHDRTRQLILEGQGFQVIQLSNELILNNPEAALESIAAKLPLPDESAADERTTPNKPQPQNRPSPSGRGAGGEGKTPFKANRLGVFWHTQGSGKSFSMIFYARKIIRKVPGNYSFLVVTDRDDLDRQIYRNFLNTETVKKADAAQPKDSEQMRAFLGQNKKLVFTLIQKFRWPKGKRYPLLSDRDDIIVIVDEAHRTQYKTLAENMRAGLPHAQYLAFTGTPLLGRERKTNDWFGDYVSEYSFSQSMDDGATVPLFYKKRVPEVLNQNEELSDDFYEILEDENLDEAQQEKLERRFATELQVIKRDDRLETIARDLVYHFPRRGYLGKGMLIAVDKFTAVKMYDKVQRLWKEDIKSLRGEIKKSVDEVHKARLQRQLDWMRKVEMAVVVSAENGEEEKFDAQGLDIRPHRKRMVQLDAHGHDLEYSYKDPEHPLQLVFVCAMWLTGFDAPTVSTLYLDKPQKDHTLMQTIARANRVSSHRINGVEKTNGEIVDYYGVIGRLRKAIKDYGQGDDGLDEPPVKDKEELFCLLADAIEQARLFCAEREIVIDAALAADDVFKQVSLFEEWADTLLSKDEWRQSFKVLENTITALYEACKPEILGDPVVRKVALFQYLRGVLDSIIQQQDIDPATKKINELLDESLIVDDQKFSQVKEESGGWKIEQKGQTWDLSKIDFDKLKEDFKQAKYKNIEIADLRAFLEKKLQDMLNKNRTRRDFAERLQEIIDNYNAGSNSADSDFTELVKFAESLKQEEDRHIREGLSEDELEIYDLLCKENMTKAEEKKVRLAARALLKRLTEEKPKVLVQDWYKDSQTRLAVRDEVGAVLDEYLPEDSYDKELFLLKRDRVFELTLDLAINHQRWAA</sequence>
<dbReference type="InterPro" id="IPR040980">
    <property type="entry name" value="SWI2_SNF2"/>
</dbReference>
<evidence type="ECO:0000256" key="10">
    <source>
        <dbReference type="RuleBase" id="RU364115"/>
    </source>
</evidence>
<keyword evidence="3" id="KW-0540">Nuclease</keyword>
<evidence type="ECO:0000256" key="6">
    <source>
        <dbReference type="ARBA" id="ARBA00022759"/>
    </source>
</evidence>
<dbReference type="SMART" id="SM00487">
    <property type="entry name" value="DEXDc"/>
    <property type="match status" value="1"/>
</dbReference>